<sequence length="252" mass="29117">MALDDSALSSYAAHFLTVLWPRSPPRLTVTTRAWFGFTITHTKPSSITTVSCQYRHAIRLLSTTIGWHRRRSITVTANAEKQCRWQIRTGEETSRMKGQRPGMYENIISEPSPIPRVQPASRILFYHRHQPYFEFTSFAPYNIYWDGRMYPTAEHLFQAHKFMPHRPDLAERIRHLPSPRAALEEAGRLRGLQRPDWFDVNISVMDAVVEAKFTQHLSLRDKLLGTGDSELIEDSPVRTPSCDAIVRMLTVR</sequence>
<protein>
    <recommendedName>
        <fullName evidence="1">NADAR domain-containing protein</fullName>
    </recommendedName>
</protein>
<evidence type="ECO:0000313" key="3">
    <source>
        <dbReference type="Proteomes" id="UP000814176"/>
    </source>
</evidence>
<dbReference type="Gene3D" id="1.10.357.40">
    <property type="entry name" value="YbiA-like"/>
    <property type="match status" value="1"/>
</dbReference>
<gene>
    <name evidence="2" type="ORF">C8Q71DRAFT_727634</name>
</gene>
<evidence type="ECO:0000313" key="2">
    <source>
        <dbReference type="EMBL" id="KAH9830114.1"/>
    </source>
</evidence>
<dbReference type="Pfam" id="PF08719">
    <property type="entry name" value="NADAR"/>
    <property type="match status" value="1"/>
</dbReference>
<dbReference type="GeneID" id="72002608"/>
<dbReference type="InterPro" id="IPR037238">
    <property type="entry name" value="YbiA-like_sf"/>
</dbReference>
<dbReference type="CDD" id="cd15457">
    <property type="entry name" value="NADAR"/>
    <property type="match status" value="1"/>
</dbReference>
<dbReference type="Proteomes" id="UP000814176">
    <property type="component" value="Unassembled WGS sequence"/>
</dbReference>
<keyword evidence="3" id="KW-1185">Reference proteome</keyword>
<feature type="domain" description="NADAR" evidence="1">
    <location>
        <begin position="125"/>
        <end position="237"/>
    </location>
</feature>
<dbReference type="RefSeq" id="XP_047773466.1">
    <property type="nucleotide sequence ID" value="XM_047921876.1"/>
</dbReference>
<dbReference type="InterPro" id="IPR012816">
    <property type="entry name" value="NADAR"/>
</dbReference>
<proteinExistence type="predicted"/>
<organism evidence="2 3">
    <name type="scientific">Rhodofomes roseus</name>
    <dbReference type="NCBI Taxonomy" id="34475"/>
    <lineage>
        <taxon>Eukaryota</taxon>
        <taxon>Fungi</taxon>
        <taxon>Dikarya</taxon>
        <taxon>Basidiomycota</taxon>
        <taxon>Agaricomycotina</taxon>
        <taxon>Agaricomycetes</taxon>
        <taxon>Polyporales</taxon>
        <taxon>Rhodofomes</taxon>
    </lineage>
</organism>
<comment type="caution">
    <text evidence="2">The sequence shown here is derived from an EMBL/GenBank/DDBJ whole genome shotgun (WGS) entry which is preliminary data.</text>
</comment>
<dbReference type="NCBIfam" id="TIGR02464">
    <property type="entry name" value="ribofla_fusion"/>
    <property type="match status" value="1"/>
</dbReference>
<reference evidence="2 3" key="1">
    <citation type="journal article" date="2021" name="Environ. Microbiol.">
        <title>Gene family expansions and transcriptome signatures uncover fungal adaptations to wood decay.</title>
        <authorList>
            <person name="Hage H."/>
            <person name="Miyauchi S."/>
            <person name="Viragh M."/>
            <person name="Drula E."/>
            <person name="Min B."/>
            <person name="Chaduli D."/>
            <person name="Navarro D."/>
            <person name="Favel A."/>
            <person name="Norest M."/>
            <person name="Lesage-Meessen L."/>
            <person name="Balint B."/>
            <person name="Merenyi Z."/>
            <person name="de Eugenio L."/>
            <person name="Morin E."/>
            <person name="Martinez A.T."/>
            <person name="Baldrian P."/>
            <person name="Stursova M."/>
            <person name="Martinez M.J."/>
            <person name="Novotny C."/>
            <person name="Magnuson J.K."/>
            <person name="Spatafora J.W."/>
            <person name="Maurice S."/>
            <person name="Pangilinan J."/>
            <person name="Andreopoulos W."/>
            <person name="LaButti K."/>
            <person name="Hundley H."/>
            <person name="Na H."/>
            <person name="Kuo A."/>
            <person name="Barry K."/>
            <person name="Lipzen A."/>
            <person name="Henrissat B."/>
            <person name="Riley R."/>
            <person name="Ahrendt S."/>
            <person name="Nagy L.G."/>
            <person name="Grigoriev I.V."/>
            <person name="Martin F."/>
            <person name="Rosso M.N."/>
        </authorList>
    </citation>
    <scope>NUCLEOTIDE SEQUENCE [LARGE SCALE GENOMIC DNA]</scope>
    <source>
        <strain evidence="2 3">CIRM-BRFM 1785</strain>
    </source>
</reference>
<evidence type="ECO:0000259" key="1">
    <source>
        <dbReference type="Pfam" id="PF08719"/>
    </source>
</evidence>
<dbReference type="EMBL" id="JADCUA010000033">
    <property type="protein sequence ID" value="KAH9830114.1"/>
    <property type="molecule type" value="Genomic_DNA"/>
</dbReference>
<accession>A0ABQ8K1I3</accession>
<dbReference type="SUPFAM" id="SSF143990">
    <property type="entry name" value="YbiA-like"/>
    <property type="match status" value="1"/>
</dbReference>
<name>A0ABQ8K1I3_9APHY</name>